<dbReference type="InterPro" id="IPR000310">
    <property type="entry name" value="Orn/Lys/Arg_deCO2ase_major_dom"/>
</dbReference>
<dbReference type="GO" id="GO:0016831">
    <property type="term" value="F:carboxy-lyase activity"/>
    <property type="evidence" value="ECO:0007669"/>
    <property type="project" value="UniProtKB-KW"/>
</dbReference>
<dbReference type="InterPro" id="IPR052357">
    <property type="entry name" value="Orn_Lys_Arg_decarboxylase-I"/>
</dbReference>
<keyword evidence="3" id="KW-0210">Decarboxylase</keyword>
<dbReference type="PATRIC" id="fig|1246626.3.peg.593"/>
<evidence type="ECO:0000256" key="1">
    <source>
        <dbReference type="ARBA" id="ARBA00001933"/>
    </source>
</evidence>
<evidence type="ECO:0000256" key="3">
    <source>
        <dbReference type="ARBA" id="ARBA00022793"/>
    </source>
</evidence>
<keyword evidence="4" id="KW-0663">Pyridoxal phosphate</keyword>
<dbReference type="SUPFAM" id="SSF53383">
    <property type="entry name" value="PLP-dependent transferases"/>
    <property type="match status" value="1"/>
</dbReference>
<protein>
    <submittedName>
        <fullName evidence="8">Arginine decarboxylase</fullName>
    </submittedName>
</protein>
<dbReference type="PANTHER" id="PTHR43277:SF4">
    <property type="entry name" value="ARGININE DECARBOXYLASE"/>
    <property type="match status" value="1"/>
</dbReference>
<evidence type="ECO:0000259" key="7">
    <source>
        <dbReference type="Pfam" id="PF03711"/>
    </source>
</evidence>
<gene>
    <name evidence="8" type="ORF">BleG1_0598</name>
</gene>
<proteinExistence type="inferred from homology"/>
<evidence type="ECO:0000259" key="6">
    <source>
        <dbReference type="Pfam" id="PF01276"/>
    </source>
</evidence>
<dbReference type="EMBL" id="CP003923">
    <property type="protein sequence ID" value="AIC93206.1"/>
    <property type="molecule type" value="Genomic_DNA"/>
</dbReference>
<dbReference type="OrthoDB" id="9815233at2"/>
<dbReference type="InterPro" id="IPR015421">
    <property type="entry name" value="PyrdxlP-dep_Trfase_major"/>
</dbReference>
<dbReference type="Proteomes" id="UP000027142">
    <property type="component" value="Chromosome"/>
</dbReference>
<dbReference type="KEGG" id="ble:BleG1_0598"/>
<evidence type="ECO:0000256" key="4">
    <source>
        <dbReference type="ARBA" id="ARBA00022898"/>
    </source>
</evidence>
<comment type="similarity">
    <text evidence="2">Belongs to the Orn/Lys/Arg decarboxylase class-I family.</text>
</comment>
<dbReference type="eggNOG" id="COG1982">
    <property type="taxonomic scope" value="Bacteria"/>
</dbReference>
<dbReference type="Pfam" id="PF03711">
    <property type="entry name" value="OKR_DC_1_C"/>
    <property type="match status" value="1"/>
</dbReference>
<dbReference type="HOGENOM" id="CLU_025925_2_1_9"/>
<dbReference type="InterPro" id="IPR015424">
    <property type="entry name" value="PyrdxlP-dep_Trfase"/>
</dbReference>
<comment type="cofactor">
    <cofactor evidence="1">
        <name>pyridoxal 5'-phosphate</name>
        <dbReference type="ChEBI" id="CHEBI:597326"/>
    </cofactor>
</comment>
<feature type="domain" description="Orn/Lys/Arg decarboxylases family 1 pyridoxal-P attachment site" evidence="6">
    <location>
        <begin position="16"/>
        <end position="298"/>
    </location>
</feature>
<dbReference type="InterPro" id="IPR008286">
    <property type="entry name" value="Prn/Lys/Arg_de-COase_C"/>
</dbReference>
<dbReference type="Gene3D" id="3.90.100.10">
    <property type="entry name" value="Orn/Lys/Arg decarboxylase, C-terminal domain"/>
    <property type="match status" value="1"/>
</dbReference>
<organism evidence="8 9">
    <name type="scientific">Shouchella lehensis G1</name>
    <dbReference type="NCBI Taxonomy" id="1246626"/>
    <lineage>
        <taxon>Bacteria</taxon>
        <taxon>Bacillati</taxon>
        <taxon>Bacillota</taxon>
        <taxon>Bacilli</taxon>
        <taxon>Bacillales</taxon>
        <taxon>Bacillaceae</taxon>
        <taxon>Shouchella</taxon>
    </lineage>
</organism>
<name>A0A060LPF4_9BACI</name>
<keyword evidence="5" id="KW-0456">Lyase</keyword>
<dbReference type="RefSeq" id="WP_051667296.1">
    <property type="nucleotide sequence ID" value="NZ_CP003923.1"/>
</dbReference>
<keyword evidence="9" id="KW-1185">Reference proteome</keyword>
<evidence type="ECO:0000256" key="5">
    <source>
        <dbReference type="ARBA" id="ARBA00023239"/>
    </source>
</evidence>
<dbReference type="AlphaFoldDB" id="A0A060LPF4"/>
<dbReference type="SUPFAM" id="SSF55904">
    <property type="entry name" value="Ornithine decarboxylase C-terminal domain"/>
    <property type="match status" value="1"/>
</dbReference>
<evidence type="ECO:0000313" key="8">
    <source>
        <dbReference type="EMBL" id="AIC93206.1"/>
    </source>
</evidence>
<evidence type="ECO:0000313" key="9">
    <source>
        <dbReference type="Proteomes" id="UP000027142"/>
    </source>
</evidence>
<dbReference type="Pfam" id="PF01276">
    <property type="entry name" value="OKR_DC_1"/>
    <property type="match status" value="1"/>
</dbReference>
<feature type="domain" description="Orn/Lys/Arg decarboxylase C-terminal" evidence="7">
    <location>
        <begin position="385"/>
        <end position="464"/>
    </location>
</feature>
<accession>A0A060LPF4</accession>
<evidence type="ECO:0000256" key="2">
    <source>
        <dbReference type="ARBA" id="ARBA00010671"/>
    </source>
</evidence>
<dbReference type="PANTHER" id="PTHR43277">
    <property type="entry name" value="ARGININE DECARBOXYLASE"/>
    <property type="match status" value="1"/>
</dbReference>
<sequence>MGKRNYPTDQFAKAFLAQKRTHFNTPGHHKIGTESTFSKLAKSHLFELDMIDVNVLEPSVLNDVANEMAKAYHADRSILSTQGTSTAIMAMILATCNDGGKMIVPRNVHRSVVAAMILAGVEPLFLETEFDNDLGISHHYSANSLIRAINQYTNIQAILLINPTYFGVCTDLQTIVSIAHDKQIPVIVDEAHGSHLPFHPQLPISAMEAGADLAATSLHKLGGSMNQTSILLYRKGLVDFRNVQNAMNYLMSTSRPFQLIASLDSTRYQLEQSGRLQLQRALALAEDFRTKVNTLTGISCPTKDDLLSSDASFDLDQSKVIIKIDTLPLSGYDLKQLLEKESNILLELADTRYALAIFTIGTTKKDAKKLFRALKKLVARYQKSSSVMNPVVKPPAPVMSMTPRKASFSPQQLVPLSASLGKINTEFVISYPPGIPILIPGERITKQHIDFIVNQRTSGATFVGSQHPQLEELTVVKDPT</sequence>
<dbReference type="STRING" id="1246626.BleG1_0598"/>
<dbReference type="Gene3D" id="3.40.640.10">
    <property type="entry name" value="Type I PLP-dependent aspartate aminotransferase-like (Major domain)"/>
    <property type="match status" value="1"/>
</dbReference>
<dbReference type="InterPro" id="IPR036633">
    <property type="entry name" value="Prn/Lys/Arg_de-COase_C_sf"/>
</dbReference>
<reference evidence="8 9" key="1">
    <citation type="journal article" date="2014" name="Gene">
        <title>A comparative genomic analysis of the alkalitolerant soil bacterium Bacillus lehensis G1.</title>
        <authorList>
            <person name="Noor Y.M."/>
            <person name="Samsulrizal N.H."/>
            <person name="Jema'on N.A."/>
            <person name="Low K.O."/>
            <person name="Ramli A.N."/>
            <person name="Alias N.I."/>
            <person name="Damis S.I."/>
            <person name="Fuzi S.F."/>
            <person name="Isa M.N."/>
            <person name="Murad A.M."/>
            <person name="Raih M.F."/>
            <person name="Bakar F.D."/>
            <person name="Najimudin N."/>
            <person name="Mahadi N.M."/>
            <person name="Illias R.M."/>
        </authorList>
    </citation>
    <scope>NUCLEOTIDE SEQUENCE [LARGE SCALE GENOMIC DNA]</scope>
    <source>
        <strain evidence="8 9">G1</strain>
    </source>
</reference>